<dbReference type="EMBL" id="DSTK01000001">
    <property type="protein sequence ID" value="HFK95695.1"/>
    <property type="molecule type" value="Genomic_DNA"/>
</dbReference>
<dbReference type="InterPro" id="IPR011006">
    <property type="entry name" value="CheY-like_superfamily"/>
</dbReference>
<name>A0A832EI15_9BACT</name>
<gene>
    <name evidence="4" type="ORF">ENS06_00015</name>
</gene>
<feature type="domain" description="Response regulatory" evidence="3">
    <location>
        <begin position="6"/>
        <end position="116"/>
    </location>
</feature>
<sequence>MDRPFRILVTDRNRHVRAFLKRELSREGYEVMEAKDCRELQKILRSPVTVDLLVFDPDIAFENYRNMIQLLKERYPSLPVVLHSFWEEPAAGTDVAATVPKTGSPRELKAAVARLLTGAASWTDSSRASVGDAWRGPLSAGRNSDDHGG</sequence>
<evidence type="ECO:0000256" key="2">
    <source>
        <dbReference type="SAM" id="MobiDB-lite"/>
    </source>
</evidence>
<feature type="region of interest" description="Disordered" evidence="2">
    <location>
        <begin position="121"/>
        <end position="149"/>
    </location>
</feature>
<dbReference type="GO" id="GO:0000160">
    <property type="term" value="P:phosphorelay signal transduction system"/>
    <property type="evidence" value="ECO:0007669"/>
    <property type="project" value="InterPro"/>
</dbReference>
<keyword evidence="1" id="KW-0597">Phosphoprotein</keyword>
<feature type="modified residue" description="4-aspartylphosphate" evidence="1">
    <location>
        <position position="56"/>
    </location>
</feature>
<organism evidence="4">
    <name type="scientific">Desulfacinum infernum</name>
    <dbReference type="NCBI Taxonomy" id="35837"/>
    <lineage>
        <taxon>Bacteria</taxon>
        <taxon>Pseudomonadati</taxon>
        <taxon>Thermodesulfobacteriota</taxon>
        <taxon>Syntrophobacteria</taxon>
        <taxon>Syntrophobacterales</taxon>
        <taxon>Syntrophobacteraceae</taxon>
        <taxon>Desulfacinum</taxon>
    </lineage>
</organism>
<evidence type="ECO:0000256" key="1">
    <source>
        <dbReference type="PROSITE-ProRule" id="PRU00169"/>
    </source>
</evidence>
<protein>
    <submittedName>
        <fullName evidence="4">Response regulator</fullName>
    </submittedName>
</protein>
<reference evidence="4" key="1">
    <citation type="journal article" date="2020" name="mSystems">
        <title>Genome- and Community-Level Interaction Insights into Carbon Utilization and Element Cycling Functions of Hydrothermarchaeota in Hydrothermal Sediment.</title>
        <authorList>
            <person name="Zhou Z."/>
            <person name="Liu Y."/>
            <person name="Xu W."/>
            <person name="Pan J."/>
            <person name="Luo Z.H."/>
            <person name="Li M."/>
        </authorList>
    </citation>
    <scope>NUCLEOTIDE SEQUENCE [LARGE SCALE GENOMIC DNA]</scope>
    <source>
        <strain evidence="4">SpSt-456</strain>
    </source>
</reference>
<evidence type="ECO:0000259" key="3">
    <source>
        <dbReference type="PROSITE" id="PS50110"/>
    </source>
</evidence>
<dbReference type="AlphaFoldDB" id="A0A832EI15"/>
<comment type="caution">
    <text evidence="4">The sequence shown here is derived from an EMBL/GenBank/DDBJ whole genome shotgun (WGS) entry which is preliminary data.</text>
</comment>
<proteinExistence type="predicted"/>
<accession>A0A832EI15</accession>
<dbReference type="InterPro" id="IPR001789">
    <property type="entry name" value="Sig_transdc_resp-reg_receiver"/>
</dbReference>
<dbReference type="Gene3D" id="3.40.50.2300">
    <property type="match status" value="1"/>
</dbReference>
<dbReference type="SUPFAM" id="SSF52172">
    <property type="entry name" value="CheY-like"/>
    <property type="match status" value="1"/>
</dbReference>
<evidence type="ECO:0000313" key="4">
    <source>
        <dbReference type="EMBL" id="HFK95695.1"/>
    </source>
</evidence>
<dbReference type="PROSITE" id="PS50110">
    <property type="entry name" value="RESPONSE_REGULATORY"/>
    <property type="match status" value="1"/>
</dbReference>